<dbReference type="EMBL" id="JACCBA010000001">
    <property type="protein sequence ID" value="NYD49183.1"/>
    <property type="molecule type" value="Genomic_DNA"/>
</dbReference>
<dbReference type="AlphaFoldDB" id="A0A7Y9EK28"/>
<proteinExistence type="predicted"/>
<organism evidence="2 3">
    <name type="scientific">Actinomadura luteofluorescens</name>
    <dbReference type="NCBI Taxonomy" id="46163"/>
    <lineage>
        <taxon>Bacteria</taxon>
        <taxon>Bacillati</taxon>
        <taxon>Actinomycetota</taxon>
        <taxon>Actinomycetes</taxon>
        <taxon>Streptosporangiales</taxon>
        <taxon>Thermomonosporaceae</taxon>
        <taxon>Actinomadura</taxon>
    </lineage>
</organism>
<evidence type="ECO:0000313" key="3">
    <source>
        <dbReference type="Proteomes" id="UP000529783"/>
    </source>
</evidence>
<name>A0A7Y9EK28_9ACTN</name>
<evidence type="ECO:0000256" key="1">
    <source>
        <dbReference type="SAM" id="MobiDB-lite"/>
    </source>
</evidence>
<dbReference type="RefSeq" id="WP_179845956.1">
    <property type="nucleotide sequence ID" value="NZ_JACCBA010000001.1"/>
</dbReference>
<reference evidence="2 3" key="1">
    <citation type="submission" date="2020-07" db="EMBL/GenBank/DDBJ databases">
        <title>Sequencing the genomes of 1000 actinobacteria strains.</title>
        <authorList>
            <person name="Klenk H.-P."/>
        </authorList>
    </citation>
    <scope>NUCLEOTIDE SEQUENCE [LARGE SCALE GENOMIC DNA]</scope>
    <source>
        <strain evidence="2 3">DSM 40398</strain>
    </source>
</reference>
<gene>
    <name evidence="2" type="ORF">BJY14_005166</name>
</gene>
<evidence type="ECO:0000313" key="2">
    <source>
        <dbReference type="EMBL" id="NYD49183.1"/>
    </source>
</evidence>
<dbReference type="Proteomes" id="UP000529783">
    <property type="component" value="Unassembled WGS sequence"/>
</dbReference>
<comment type="caution">
    <text evidence="2">The sequence shown here is derived from an EMBL/GenBank/DDBJ whole genome shotgun (WGS) entry which is preliminary data.</text>
</comment>
<sequence length="215" mass="23384">MPSYDFALILSRPLYEDELDPLFDRTYGAVTVSIMSEPQHADRHHSNDELRSAARPPAPARHHSNDELRSADRLGNASCTWPGATLAAAIMEVVGHVEESAPGVHVLRVEADPLLTIRDIAERVGRSLDSVRHAITGARGATGFPSSEMSTAGHRLWRWSKVAAWYGLDDPQLIEAKPTVQAINGWLALRDVVPDIAPAPEEVTSALSLVIPHVA</sequence>
<accession>A0A7Y9EK28</accession>
<feature type="compositionally biased region" description="Basic and acidic residues" evidence="1">
    <location>
        <begin position="39"/>
        <end position="52"/>
    </location>
</feature>
<feature type="region of interest" description="Disordered" evidence="1">
    <location>
        <begin position="39"/>
        <end position="66"/>
    </location>
</feature>
<keyword evidence="3" id="KW-1185">Reference proteome</keyword>
<protein>
    <submittedName>
        <fullName evidence="2">Uncharacterized protein</fullName>
    </submittedName>
</protein>